<name>A0A0R1M8P1_9LACO</name>
<keyword evidence="4" id="KW-1003">Cell membrane</keyword>
<comment type="subcellular location">
    <subcellularLocation>
        <location evidence="1">Cell membrane</location>
        <topology evidence="1">Multi-pass membrane protein</topology>
    </subcellularLocation>
</comment>
<evidence type="ECO:0008006" key="11">
    <source>
        <dbReference type="Google" id="ProtNLM"/>
    </source>
</evidence>
<dbReference type="GO" id="GO:0005886">
    <property type="term" value="C:plasma membrane"/>
    <property type="evidence" value="ECO:0007669"/>
    <property type="project" value="UniProtKB-SubCell"/>
</dbReference>
<feature type="transmembrane region" description="Helical" evidence="8">
    <location>
        <begin position="53"/>
        <end position="77"/>
    </location>
</feature>
<keyword evidence="10" id="KW-1185">Reference proteome</keyword>
<protein>
    <recommendedName>
        <fullName evidence="11">Permease</fullName>
    </recommendedName>
</protein>
<organism evidence="9 10">
    <name type="scientific">Liquorilactobacillus oeni DSM 19972</name>
    <dbReference type="NCBI Taxonomy" id="1423777"/>
    <lineage>
        <taxon>Bacteria</taxon>
        <taxon>Bacillati</taxon>
        <taxon>Bacillota</taxon>
        <taxon>Bacilli</taxon>
        <taxon>Lactobacillales</taxon>
        <taxon>Lactobacillaceae</taxon>
        <taxon>Liquorilactobacillus</taxon>
    </lineage>
</organism>
<feature type="transmembrane region" description="Helical" evidence="8">
    <location>
        <begin position="337"/>
        <end position="366"/>
    </location>
</feature>
<evidence type="ECO:0000256" key="3">
    <source>
        <dbReference type="ARBA" id="ARBA00022448"/>
    </source>
</evidence>
<proteinExistence type="inferred from homology"/>
<feature type="transmembrane region" description="Helical" evidence="8">
    <location>
        <begin position="281"/>
        <end position="299"/>
    </location>
</feature>
<feature type="transmembrane region" description="Helical" evidence="8">
    <location>
        <begin position="306"/>
        <end position="325"/>
    </location>
</feature>
<sequence length="404" mass="45622">MYILYENLVVGGFFMDKESRWIRFLGGRNLIFTILIIGLIGAVILLYSKVSFIFIPIATILVNILPPAVFGLILYYLINPLIVRFEKYLGRTWIISLVYLLILGLLTFGGIELVILARTQLLDLLNQSPQILQGFQRNLDKITNALPYTKEIERSFSSIDLSGTKINSFVEKYLQSGVKSFGGFFSALSTMLLTVIVGPIIAFFLLRDKEKFLKTVRKLVPPVFRYDFNELGKIVDQQIGGYLKGQIIVSALLGLIYWPCFLLIGLNYAGALALSAGFLSVIPYIGSFAAFLPGLIIAFQSSLWMAVKFALVWFIVQFLHGQFIVPRIMGDNLQLHMITVLLVLLVMGDLLGIVGVVFGIPIYCLVKAVTIDLFSHFKKRYNRFYGKYGEYEETGFSKKDYLKK</sequence>
<gene>
    <name evidence="9" type="ORF">FD46_GL001606</name>
</gene>
<comment type="similarity">
    <text evidence="2">Belongs to the autoinducer-2 exporter (AI-2E) (TC 2.A.86) family.</text>
</comment>
<feature type="transmembrane region" description="Helical" evidence="8">
    <location>
        <begin position="184"/>
        <end position="206"/>
    </location>
</feature>
<keyword evidence="3" id="KW-0813">Transport</keyword>
<evidence type="ECO:0000256" key="4">
    <source>
        <dbReference type="ARBA" id="ARBA00022475"/>
    </source>
</evidence>
<comment type="caution">
    <text evidence="9">The sequence shown here is derived from an EMBL/GenBank/DDBJ whole genome shotgun (WGS) entry which is preliminary data.</text>
</comment>
<dbReference type="AlphaFoldDB" id="A0A0R1M8P1"/>
<dbReference type="PATRIC" id="fig|1423777.3.peg.1657"/>
<dbReference type="Proteomes" id="UP000051686">
    <property type="component" value="Unassembled WGS sequence"/>
</dbReference>
<evidence type="ECO:0000313" key="9">
    <source>
        <dbReference type="EMBL" id="KRL04476.1"/>
    </source>
</evidence>
<dbReference type="STRING" id="1423777.FD46_GL001606"/>
<evidence type="ECO:0000313" key="10">
    <source>
        <dbReference type="Proteomes" id="UP000051686"/>
    </source>
</evidence>
<reference evidence="9 10" key="1">
    <citation type="journal article" date="2015" name="Genome Announc.">
        <title>Expanding the biotechnology potential of lactobacilli through comparative genomics of 213 strains and associated genera.</title>
        <authorList>
            <person name="Sun Z."/>
            <person name="Harris H.M."/>
            <person name="McCann A."/>
            <person name="Guo C."/>
            <person name="Argimon S."/>
            <person name="Zhang W."/>
            <person name="Yang X."/>
            <person name="Jeffery I.B."/>
            <person name="Cooney J.C."/>
            <person name="Kagawa T.F."/>
            <person name="Liu W."/>
            <person name="Song Y."/>
            <person name="Salvetti E."/>
            <person name="Wrobel A."/>
            <person name="Rasinkangas P."/>
            <person name="Parkhill J."/>
            <person name="Rea M.C."/>
            <person name="O'Sullivan O."/>
            <person name="Ritari J."/>
            <person name="Douillard F.P."/>
            <person name="Paul Ross R."/>
            <person name="Yang R."/>
            <person name="Briner A.E."/>
            <person name="Felis G.E."/>
            <person name="de Vos W.M."/>
            <person name="Barrangou R."/>
            <person name="Klaenhammer T.R."/>
            <person name="Caufield P.W."/>
            <person name="Cui Y."/>
            <person name="Zhang H."/>
            <person name="O'Toole P.W."/>
        </authorList>
    </citation>
    <scope>NUCLEOTIDE SEQUENCE [LARGE SCALE GENOMIC DNA]</scope>
    <source>
        <strain evidence="9 10">DSM 19972</strain>
    </source>
</reference>
<evidence type="ECO:0000256" key="5">
    <source>
        <dbReference type="ARBA" id="ARBA00022692"/>
    </source>
</evidence>
<feature type="transmembrane region" description="Helical" evidence="8">
    <location>
        <begin position="247"/>
        <end position="269"/>
    </location>
</feature>
<dbReference type="InterPro" id="IPR002549">
    <property type="entry name" value="AI-2E-like"/>
</dbReference>
<feature type="transmembrane region" description="Helical" evidence="8">
    <location>
        <begin position="30"/>
        <end position="47"/>
    </location>
</feature>
<keyword evidence="7 8" id="KW-0472">Membrane</keyword>
<feature type="transmembrane region" description="Helical" evidence="8">
    <location>
        <begin position="97"/>
        <end position="117"/>
    </location>
</feature>
<evidence type="ECO:0000256" key="6">
    <source>
        <dbReference type="ARBA" id="ARBA00022989"/>
    </source>
</evidence>
<dbReference type="GO" id="GO:0055085">
    <property type="term" value="P:transmembrane transport"/>
    <property type="evidence" value="ECO:0007669"/>
    <property type="project" value="TreeGrafter"/>
</dbReference>
<evidence type="ECO:0000256" key="2">
    <source>
        <dbReference type="ARBA" id="ARBA00009773"/>
    </source>
</evidence>
<evidence type="ECO:0000256" key="8">
    <source>
        <dbReference type="SAM" id="Phobius"/>
    </source>
</evidence>
<evidence type="ECO:0000256" key="7">
    <source>
        <dbReference type="ARBA" id="ARBA00023136"/>
    </source>
</evidence>
<keyword evidence="5 8" id="KW-0812">Transmembrane</keyword>
<accession>A0A0R1M8P1</accession>
<dbReference type="PANTHER" id="PTHR21716">
    <property type="entry name" value="TRANSMEMBRANE PROTEIN"/>
    <property type="match status" value="1"/>
</dbReference>
<dbReference type="EMBL" id="AZEH01000039">
    <property type="protein sequence ID" value="KRL04476.1"/>
    <property type="molecule type" value="Genomic_DNA"/>
</dbReference>
<dbReference type="Pfam" id="PF01594">
    <property type="entry name" value="AI-2E_transport"/>
    <property type="match status" value="1"/>
</dbReference>
<dbReference type="PANTHER" id="PTHR21716:SF53">
    <property type="entry name" value="PERMEASE PERM-RELATED"/>
    <property type="match status" value="1"/>
</dbReference>
<keyword evidence="6 8" id="KW-1133">Transmembrane helix</keyword>
<evidence type="ECO:0000256" key="1">
    <source>
        <dbReference type="ARBA" id="ARBA00004651"/>
    </source>
</evidence>